<dbReference type="OrthoDB" id="708726at2"/>
<gene>
    <name evidence="2" type="ORF">SAMN04487996_12787</name>
</gene>
<reference evidence="3" key="1">
    <citation type="submission" date="2016-10" db="EMBL/GenBank/DDBJ databases">
        <authorList>
            <person name="Varghese N."/>
            <person name="Submissions S."/>
        </authorList>
    </citation>
    <scope>NUCLEOTIDE SEQUENCE [LARGE SCALE GENOMIC DNA]</scope>
    <source>
        <strain evidence="3">DSM 25329</strain>
    </source>
</reference>
<dbReference type="Proteomes" id="UP000198748">
    <property type="component" value="Unassembled WGS sequence"/>
</dbReference>
<accession>A0A1G7Z7V0</accession>
<protein>
    <recommendedName>
        <fullName evidence="1">CoA-binding domain-containing protein</fullName>
    </recommendedName>
</protein>
<sequence>MKRTLIIGATSNPSRYAYLAAQKLRHYGHPILLIGRRKSFALGEEINTDKTDWKDVDTVTLYINPSHQPEYYDYIVSLNPKRVIFNPGTENPEFKDILIDKNIIPIEGCTLVMLSTGQF</sequence>
<organism evidence="2 3">
    <name type="scientific">Dyadobacter soli</name>
    <dbReference type="NCBI Taxonomy" id="659014"/>
    <lineage>
        <taxon>Bacteria</taxon>
        <taxon>Pseudomonadati</taxon>
        <taxon>Bacteroidota</taxon>
        <taxon>Cytophagia</taxon>
        <taxon>Cytophagales</taxon>
        <taxon>Spirosomataceae</taxon>
        <taxon>Dyadobacter</taxon>
    </lineage>
</organism>
<proteinExistence type="predicted"/>
<name>A0A1G7Z7V0_9BACT</name>
<dbReference type="Pfam" id="PF13380">
    <property type="entry name" value="CoA_binding_2"/>
    <property type="match status" value="1"/>
</dbReference>
<evidence type="ECO:0000313" key="2">
    <source>
        <dbReference type="EMBL" id="SDH04586.1"/>
    </source>
</evidence>
<dbReference type="AlphaFoldDB" id="A0A1G7Z7V0"/>
<feature type="domain" description="CoA-binding" evidence="1">
    <location>
        <begin position="2"/>
        <end position="114"/>
    </location>
</feature>
<dbReference type="STRING" id="659014.SAMN04487996_12787"/>
<dbReference type="SUPFAM" id="SSF51735">
    <property type="entry name" value="NAD(P)-binding Rossmann-fold domains"/>
    <property type="match status" value="1"/>
</dbReference>
<keyword evidence="3" id="KW-1185">Reference proteome</keyword>
<evidence type="ECO:0000259" key="1">
    <source>
        <dbReference type="Pfam" id="PF13380"/>
    </source>
</evidence>
<dbReference type="RefSeq" id="WP_090157272.1">
    <property type="nucleotide sequence ID" value="NZ_FNAN01000027.1"/>
</dbReference>
<dbReference type="EMBL" id="FNAN01000027">
    <property type="protein sequence ID" value="SDH04586.1"/>
    <property type="molecule type" value="Genomic_DNA"/>
</dbReference>
<evidence type="ECO:0000313" key="3">
    <source>
        <dbReference type="Proteomes" id="UP000198748"/>
    </source>
</evidence>
<dbReference type="Gene3D" id="3.40.50.720">
    <property type="entry name" value="NAD(P)-binding Rossmann-like Domain"/>
    <property type="match status" value="1"/>
</dbReference>
<dbReference type="InterPro" id="IPR003781">
    <property type="entry name" value="CoA-bd"/>
</dbReference>
<dbReference type="InterPro" id="IPR036291">
    <property type="entry name" value="NAD(P)-bd_dom_sf"/>
</dbReference>